<gene>
    <name evidence="1" type="ORF">HPB50_018211</name>
</gene>
<evidence type="ECO:0000313" key="2">
    <source>
        <dbReference type="Proteomes" id="UP000821845"/>
    </source>
</evidence>
<dbReference type="Proteomes" id="UP000821845">
    <property type="component" value="Chromosome 4"/>
</dbReference>
<evidence type="ECO:0000313" key="1">
    <source>
        <dbReference type="EMBL" id="KAH6933766.1"/>
    </source>
</evidence>
<comment type="caution">
    <text evidence="1">The sequence shown here is derived from an EMBL/GenBank/DDBJ whole genome shotgun (WGS) entry which is preliminary data.</text>
</comment>
<accession>A0ACB7SFP1</accession>
<dbReference type="EMBL" id="CM023484">
    <property type="protein sequence ID" value="KAH6933766.1"/>
    <property type="molecule type" value="Genomic_DNA"/>
</dbReference>
<keyword evidence="2" id="KW-1185">Reference proteome</keyword>
<name>A0ACB7SFP1_HYAAI</name>
<organism evidence="1 2">
    <name type="scientific">Hyalomma asiaticum</name>
    <name type="common">Tick</name>
    <dbReference type="NCBI Taxonomy" id="266040"/>
    <lineage>
        <taxon>Eukaryota</taxon>
        <taxon>Metazoa</taxon>
        <taxon>Ecdysozoa</taxon>
        <taxon>Arthropoda</taxon>
        <taxon>Chelicerata</taxon>
        <taxon>Arachnida</taxon>
        <taxon>Acari</taxon>
        <taxon>Parasitiformes</taxon>
        <taxon>Ixodida</taxon>
        <taxon>Ixodoidea</taxon>
        <taxon>Ixodidae</taxon>
        <taxon>Hyalomminae</taxon>
        <taxon>Hyalomma</taxon>
    </lineage>
</organism>
<proteinExistence type="predicted"/>
<sequence>MIDKLLPNMRMERGTNADLYAAFVMLQAAWMSVTATTIANCFQNASFAAPPGASDAPLLDEPAVPDCFATSDAVAASWTALRDAGVMPDSESFCDYVSADSEVAATEQLPDDDIVHAVNHPDETSDDDSVDEWATNTPTASEALDAVNVLHHYLGAHEGGEDGLNIAAAAERAIVRTRKMHERPITGLLCS</sequence>
<reference evidence="1" key="1">
    <citation type="submission" date="2020-05" db="EMBL/GenBank/DDBJ databases">
        <title>Large-scale comparative analyses of tick genomes elucidate their genetic diversity and vector capacities.</title>
        <authorList>
            <person name="Jia N."/>
            <person name="Wang J."/>
            <person name="Shi W."/>
            <person name="Du L."/>
            <person name="Sun Y."/>
            <person name="Zhan W."/>
            <person name="Jiang J."/>
            <person name="Wang Q."/>
            <person name="Zhang B."/>
            <person name="Ji P."/>
            <person name="Sakyi L.B."/>
            <person name="Cui X."/>
            <person name="Yuan T."/>
            <person name="Jiang B."/>
            <person name="Yang W."/>
            <person name="Lam T.T.-Y."/>
            <person name="Chang Q."/>
            <person name="Ding S."/>
            <person name="Wang X."/>
            <person name="Zhu J."/>
            <person name="Ruan X."/>
            <person name="Zhao L."/>
            <person name="Wei J."/>
            <person name="Que T."/>
            <person name="Du C."/>
            <person name="Cheng J."/>
            <person name="Dai P."/>
            <person name="Han X."/>
            <person name="Huang E."/>
            <person name="Gao Y."/>
            <person name="Liu J."/>
            <person name="Shao H."/>
            <person name="Ye R."/>
            <person name="Li L."/>
            <person name="Wei W."/>
            <person name="Wang X."/>
            <person name="Wang C."/>
            <person name="Yang T."/>
            <person name="Huo Q."/>
            <person name="Li W."/>
            <person name="Guo W."/>
            <person name="Chen H."/>
            <person name="Zhou L."/>
            <person name="Ni X."/>
            <person name="Tian J."/>
            <person name="Zhou Y."/>
            <person name="Sheng Y."/>
            <person name="Liu T."/>
            <person name="Pan Y."/>
            <person name="Xia L."/>
            <person name="Li J."/>
            <person name="Zhao F."/>
            <person name="Cao W."/>
        </authorList>
    </citation>
    <scope>NUCLEOTIDE SEQUENCE</scope>
    <source>
        <strain evidence="1">Hyas-2018</strain>
    </source>
</reference>
<protein>
    <submittedName>
        <fullName evidence="1">Uncharacterized protein</fullName>
    </submittedName>
</protein>